<dbReference type="Pfam" id="PF01266">
    <property type="entry name" value="DAO"/>
    <property type="match status" value="1"/>
</dbReference>
<accession>A0A117PYL3</accession>
<protein>
    <recommendedName>
        <fullName evidence="1">FAD dependent oxidoreductase domain-containing protein</fullName>
    </recommendedName>
</protein>
<dbReference type="EMBL" id="LMWL01000002">
    <property type="protein sequence ID" value="KUM98870.1"/>
    <property type="molecule type" value="Genomic_DNA"/>
</dbReference>
<gene>
    <name evidence="2" type="ORF">AQI88_01080</name>
</gene>
<feature type="domain" description="FAD dependent oxidoreductase" evidence="1">
    <location>
        <begin position="15"/>
        <end position="68"/>
    </location>
</feature>
<proteinExistence type="predicted"/>
<dbReference type="Gene3D" id="3.50.50.60">
    <property type="entry name" value="FAD/NAD(P)-binding domain"/>
    <property type="match status" value="1"/>
</dbReference>
<dbReference type="PANTHER" id="PTHR42720:SF1">
    <property type="entry name" value="GLYCEROL 3-PHOSPHATE OXIDASE"/>
    <property type="match status" value="1"/>
</dbReference>
<dbReference type="InterPro" id="IPR036188">
    <property type="entry name" value="FAD/NAD-bd_sf"/>
</dbReference>
<dbReference type="Proteomes" id="UP000054241">
    <property type="component" value="Unassembled WGS sequence"/>
</dbReference>
<reference evidence="2 3" key="1">
    <citation type="submission" date="2015-10" db="EMBL/GenBank/DDBJ databases">
        <title>Draft genome sequence of Streptomyces cellostaticus DSM 40189, type strain for the species Streptomyces cellostaticus.</title>
        <authorList>
            <person name="Ruckert C."/>
            <person name="Winkler A."/>
            <person name="Kalinowski J."/>
            <person name="Kampfer P."/>
            <person name="Glaeser S."/>
        </authorList>
    </citation>
    <scope>NUCLEOTIDE SEQUENCE [LARGE SCALE GENOMIC DNA]</scope>
    <source>
        <strain evidence="2 3">DSM 40189</strain>
    </source>
</reference>
<sequence length="75" mass="7607">MTVTAEGALPERVYDVTVVGAGVVGCAVARELARRPGLRLAVVEAQDDVGQGTSKADTAILHTGFRTAVAALLGS</sequence>
<evidence type="ECO:0000313" key="3">
    <source>
        <dbReference type="Proteomes" id="UP000054241"/>
    </source>
</evidence>
<keyword evidence="3" id="KW-1185">Reference proteome</keyword>
<dbReference type="SUPFAM" id="SSF51905">
    <property type="entry name" value="FAD/NAD(P)-binding domain"/>
    <property type="match status" value="1"/>
</dbReference>
<dbReference type="PANTHER" id="PTHR42720">
    <property type="entry name" value="GLYCEROL-3-PHOSPHATE DEHYDROGENASE"/>
    <property type="match status" value="1"/>
</dbReference>
<dbReference type="InterPro" id="IPR052745">
    <property type="entry name" value="G3P_Oxidase/Oxidoreductase"/>
</dbReference>
<organism evidence="2 3">
    <name type="scientific">Streptomyces cellostaticus</name>
    <dbReference type="NCBI Taxonomy" id="67285"/>
    <lineage>
        <taxon>Bacteria</taxon>
        <taxon>Bacillati</taxon>
        <taxon>Actinomycetota</taxon>
        <taxon>Actinomycetes</taxon>
        <taxon>Kitasatosporales</taxon>
        <taxon>Streptomycetaceae</taxon>
        <taxon>Streptomyces</taxon>
    </lineage>
</organism>
<dbReference type="InterPro" id="IPR006076">
    <property type="entry name" value="FAD-dep_OxRdtase"/>
</dbReference>
<dbReference type="STRING" id="67285.AQI88_01080"/>
<evidence type="ECO:0000259" key="1">
    <source>
        <dbReference type="Pfam" id="PF01266"/>
    </source>
</evidence>
<dbReference type="AlphaFoldDB" id="A0A117PYL3"/>
<name>A0A117PYL3_9ACTN</name>
<dbReference type="RefSeq" id="WP_066990220.1">
    <property type="nucleotide sequence ID" value="NZ_BNDU01000004.1"/>
</dbReference>
<comment type="caution">
    <text evidence="2">The sequence shown here is derived from an EMBL/GenBank/DDBJ whole genome shotgun (WGS) entry which is preliminary data.</text>
</comment>
<evidence type="ECO:0000313" key="2">
    <source>
        <dbReference type="EMBL" id="KUM98870.1"/>
    </source>
</evidence>